<dbReference type="GO" id="GO:0003723">
    <property type="term" value="F:RNA binding"/>
    <property type="evidence" value="ECO:0007669"/>
    <property type="project" value="UniProtKB-KW"/>
</dbReference>
<proteinExistence type="predicted"/>
<organism evidence="23 24">
    <name type="scientific">Bondarzewia mesenterica</name>
    <dbReference type="NCBI Taxonomy" id="1095465"/>
    <lineage>
        <taxon>Eukaryota</taxon>
        <taxon>Fungi</taxon>
        <taxon>Dikarya</taxon>
        <taxon>Basidiomycota</taxon>
        <taxon>Agaricomycotina</taxon>
        <taxon>Agaricomycetes</taxon>
        <taxon>Russulales</taxon>
        <taxon>Bondarzewiaceae</taxon>
        <taxon>Bondarzewia</taxon>
    </lineage>
</organism>
<keyword evidence="10" id="KW-0378">Hydrolase</keyword>
<dbReference type="GO" id="GO:0006508">
    <property type="term" value="P:proteolysis"/>
    <property type="evidence" value="ECO:0007669"/>
    <property type="project" value="UniProtKB-KW"/>
</dbReference>
<keyword evidence="3" id="KW-1188">Viral release from host cell</keyword>
<keyword evidence="8" id="KW-0547">Nucleotide-binding</keyword>
<dbReference type="SUPFAM" id="SSF53098">
    <property type="entry name" value="Ribonuclease H-like"/>
    <property type="match status" value="1"/>
</dbReference>
<evidence type="ECO:0000256" key="20">
    <source>
        <dbReference type="ARBA" id="ARBA00049244"/>
    </source>
</evidence>
<evidence type="ECO:0000256" key="16">
    <source>
        <dbReference type="ARBA" id="ARBA00022932"/>
    </source>
</evidence>
<dbReference type="GO" id="GO:0015074">
    <property type="term" value="P:DNA integration"/>
    <property type="evidence" value="ECO:0007669"/>
    <property type="project" value="UniProtKB-KW"/>
</dbReference>
<dbReference type="PANTHER" id="PTHR42648">
    <property type="entry name" value="TRANSPOSASE, PUTATIVE-RELATED"/>
    <property type="match status" value="1"/>
</dbReference>
<evidence type="ECO:0000256" key="18">
    <source>
        <dbReference type="ARBA" id="ARBA00023172"/>
    </source>
</evidence>
<keyword evidence="6" id="KW-0540">Nuclease</keyword>
<evidence type="ECO:0000313" key="24">
    <source>
        <dbReference type="Proteomes" id="UP000310158"/>
    </source>
</evidence>
<feature type="region of interest" description="Disordered" evidence="21">
    <location>
        <begin position="608"/>
        <end position="652"/>
    </location>
</feature>
<keyword evidence="9" id="KW-0255">Endonuclease</keyword>
<evidence type="ECO:0000313" key="23">
    <source>
        <dbReference type="EMBL" id="THH04572.1"/>
    </source>
</evidence>
<dbReference type="EMBL" id="SGPL01001137">
    <property type="protein sequence ID" value="THH04572.1"/>
    <property type="molecule type" value="Genomic_DNA"/>
</dbReference>
<dbReference type="GO" id="GO:0004519">
    <property type="term" value="F:endonuclease activity"/>
    <property type="evidence" value="ECO:0007669"/>
    <property type="project" value="UniProtKB-KW"/>
</dbReference>
<evidence type="ECO:0000256" key="9">
    <source>
        <dbReference type="ARBA" id="ARBA00022759"/>
    </source>
</evidence>
<evidence type="ECO:0000256" key="17">
    <source>
        <dbReference type="ARBA" id="ARBA00023113"/>
    </source>
</evidence>
<comment type="function">
    <text evidence="1">The aspartyl protease (PR) mediates the proteolytic cleavages of the Gag and Gag-Pol polyproteins after assembly of the VLP.</text>
</comment>
<keyword evidence="16" id="KW-0808">Transferase</keyword>
<dbReference type="InterPro" id="IPR025724">
    <property type="entry name" value="GAG-pre-integrase_dom"/>
</dbReference>
<sequence>MMLNQSSTASVAMPYNAIRLPHLLILLQLPSRLPNPNHNIDPKAAQAAPLIPRHPLLFGIPPDELACRKACAFTPRSSTPYDTANAATTTSTIKEIAVDQVNLTTLASLDSEFALAYGANVSFCAASVPSSPSCTVDWHEHTAAMSSLAPSPTGLVTFHLDSASTCHIFPAKSGFSDFSDISPRAIKGINSSFIFATSIRTVHLCLTPASPPITLSNVLFVPLAALHLISIGALCDSDLVVSFGPDSCSISHKDKPLVPLARGSRRSSRLYAIDGISSVGPHDMALLTHTRPTIDTWHRCLGHPHFSATVSLLCDQLASGIITDLSTSPSPCTHCILGKQTKLPVPQSHMGTWSTHPLEIIYADIMGPISPLTLSGWGYTLDIRDDFSSSSFAYTLHTKSNSLLIFHQWRASAEHRTGHTISLICTDNGTEFTSATFESYLAEHSISHQTSAPYTSAHIGSVERFHHTLFDRAHAMHSATNLPAPLWGECYQMAAYLHSFIPSRFLNGKTPFELLYSTKPNLSHLCEFGCHAFVLIQNHYNPKINNRSIECILVGYSFNFKSYHLFHHPTNNILISRNVHFLESHDFIPRSLNPGVVITSPPSNPISSISLSPPFPRSRITKPLLRSPNKSTHKKSDTTRARSAQAPRLEKRSRHPHLPPIFFFENSALEAGRFCPTTRSNQRALDAQTHFRPLPSQRSVHLQLWIPVSFHHLSMNVPARSMYVTGRLLVNESQSRSRQFIIGSGVCSVFLNRFSLPIGPSPNIQSELPGKTFQSTARTRYYGGKKKGTDSYPKSFSQRTPNLNPRPDPRPRTRITVLDSTGERGGTGCQRVTAAPTRPHALSSDWQCESLVTHARALARRDANTRSHLLLGIKMSRTLTH</sequence>
<evidence type="ECO:0000256" key="2">
    <source>
        <dbReference type="ARBA" id="ARBA00022578"/>
    </source>
</evidence>
<protein>
    <recommendedName>
        <fullName evidence="22">Integrase catalytic domain-containing protein</fullName>
    </recommendedName>
</protein>
<evidence type="ECO:0000256" key="6">
    <source>
        <dbReference type="ARBA" id="ARBA00022722"/>
    </source>
</evidence>
<evidence type="ECO:0000256" key="21">
    <source>
        <dbReference type="SAM" id="MobiDB-lite"/>
    </source>
</evidence>
<keyword evidence="16" id="KW-0239">DNA-directed DNA polymerase</keyword>
<comment type="catalytic activity">
    <reaction evidence="19">
        <text>DNA(n) + a 2'-deoxyribonucleoside 5'-triphosphate = DNA(n+1) + diphosphate</text>
        <dbReference type="Rhea" id="RHEA:22508"/>
        <dbReference type="Rhea" id="RHEA-COMP:17339"/>
        <dbReference type="Rhea" id="RHEA-COMP:17340"/>
        <dbReference type="ChEBI" id="CHEBI:33019"/>
        <dbReference type="ChEBI" id="CHEBI:61560"/>
        <dbReference type="ChEBI" id="CHEBI:173112"/>
        <dbReference type="EC" id="2.7.7.49"/>
    </reaction>
</comment>
<comment type="caution">
    <text evidence="23">The sequence shown here is derived from an EMBL/GenBank/DDBJ whole genome shotgun (WGS) entry which is preliminary data.</text>
</comment>
<evidence type="ECO:0000256" key="12">
    <source>
        <dbReference type="ARBA" id="ARBA00022842"/>
    </source>
</evidence>
<evidence type="ECO:0000256" key="4">
    <source>
        <dbReference type="ARBA" id="ARBA00022670"/>
    </source>
</evidence>
<keyword evidence="15" id="KW-0695">RNA-directed DNA polymerase</keyword>
<dbReference type="InterPro" id="IPR001584">
    <property type="entry name" value="Integrase_cat-core"/>
</dbReference>
<dbReference type="OrthoDB" id="97058at2759"/>
<gene>
    <name evidence="23" type="ORF">EW146_g10142</name>
</gene>
<dbReference type="Pfam" id="PF22936">
    <property type="entry name" value="Pol_BBD"/>
    <property type="match status" value="1"/>
</dbReference>
<dbReference type="Pfam" id="PF13976">
    <property type="entry name" value="gag_pre-integrs"/>
    <property type="match status" value="1"/>
</dbReference>
<keyword evidence="18" id="KW-0233">DNA recombination</keyword>
<dbReference type="GO" id="GO:0005634">
    <property type="term" value="C:nucleus"/>
    <property type="evidence" value="ECO:0007669"/>
    <property type="project" value="UniProtKB-ARBA"/>
</dbReference>
<evidence type="ECO:0000256" key="13">
    <source>
        <dbReference type="ARBA" id="ARBA00022884"/>
    </source>
</evidence>
<keyword evidence="7" id="KW-0479">Metal-binding</keyword>
<reference evidence="23 24" key="1">
    <citation type="submission" date="2019-02" db="EMBL/GenBank/DDBJ databases">
        <title>Genome sequencing of the rare red list fungi Bondarzewia mesenterica.</title>
        <authorList>
            <person name="Buettner E."/>
            <person name="Kellner H."/>
        </authorList>
    </citation>
    <scope>NUCLEOTIDE SEQUENCE [LARGE SCALE GENOMIC DNA]</scope>
    <source>
        <strain evidence="23 24">DSM 108281</strain>
    </source>
</reference>
<evidence type="ECO:0000256" key="1">
    <source>
        <dbReference type="ARBA" id="ARBA00002180"/>
    </source>
</evidence>
<evidence type="ECO:0000256" key="3">
    <source>
        <dbReference type="ARBA" id="ARBA00022612"/>
    </source>
</evidence>
<dbReference type="GO" id="GO:0032196">
    <property type="term" value="P:transposition"/>
    <property type="evidence" value="ECO:0007669"/>
    <property type="project" value="UniProtKB-KW"/>
</dbReference>
<dbReference type="GO" id="GO:0003887">
    <property type="term" value="F:DNA-directed DNA polymerase activity"/>
    <property type="evidence" value="ECO:0007669"/>
    <property type="project" value="UniProtKB-KW"/>
</dbReference>
<evidence type="ECO:0000256" key="10">
    <source>
        <dbReference type="ARBA" id="ARBA00022801"/>
    </source>
</evidence>
<dbReference type="InterPro" id="IPR012337">
    <property type="entry name" value="RNaseH-like_sf"/>
</dbReference>
<keyword evidence="4" id="KW-0645">Protease</keyword>
<evidence type="ECO:0000259" key="22">
    <source>
        <dbReference type="PROSITE" id="PS50994"/>
    </source>
</evidence>
<evidence type="ECO:0000256" key="14">
    <source>
        <dbReference type="ARBA" id="ARBA00022908"/>
    </source>
</evidence>
<dbReference type="GO" id="GO:0003964">
    <property type="term" value="F:RNA-directed DNA polymerase activity"/>
    <property type="evidence" value="ECO:0007669"/>
    <property type="project" value="UniProtKB-KW"/>
</dbReference>
<dbReference type="InterPro" id="IPR039537">
    <property type="entry name" value="Retrotran_Ty1/copia-like"/>
</dbReference>
<feature type="domain" description="Integrase catalytic" evidence="22">
    <location>
        <begin position="353"/>
        <end position="519"/>
    </location>
</feature>
<keyword evidence="2" id="KW-0815">Transposition</keyword>
<keyword evidence="12" id="KW-0460">Magnesium</keyword>
<keyword evidence="13" id="KW-0694">RNA-binding</keyword>
<keyword evidence="11" id="KW-0067">ATP-binding</keyword>
<dbReference type="GO" id="GO:0005524">
    <property type="term" value="F:ATP binding"/>
    <property type="evidence" value="ECO:0007669"/>
    <property type="project" value="UniProtKB-KW"/>
</dbReference>
<dbReference type="PROSITE" id="PS50994">
    <property type="entry name" value="INTEGRASE"/>
    <property type="match status" value="1"/>
</dbReference>
<evidence type="ECO:0000256" key="8">
    <source>
        <dbReference type="ARBA" id="ARBA00022741"/>
    </source>
</evidence>
<dbReference type="Pfam" id="PF00665">
    <property type="entry name" value="rve"/>
    <property type="match status" value="1"/>
</dbReference>
<name>A0A4S4L025_9AGAM</name>
<dbReference type="PANTHER" id="PTHR42648:SF11">
    <property type="entry name" value="TRANSPOSON TY4-P GAG-POL POLYPROTEIN"/>
    <property type="match status" value="1"/>
</dbReference>
<dbReference type="GO" id="GO:0006310">
    <property type="term" value="P:DNA recombination"/>
    <property type="evidence" value="ECO:0007669"/>
    <property type="project" value="UniProtKB-KW"/>
</dbReference>
<dbReference type="Pfam" id="PF25597">
    <property type="entry name" value="SH3_retrovirus"/>
    <property type="match status" value="1"/>
</dbReference>
<dbReference type="GO" id="GO:0008233">
    <property type="term" value="F:peptidase activity"/>
    <property type="evidence" value="ECO:0007669"/>
    <property type="project" value="UniProtKB-KW"/>
</dbReference>
<dbReference type="AlphaFoldDB" id="A0A4S4L025"/>
<dbReference type="InterPro" id="IPR057670">
    <property type="entry name" value="SH3_retrovirus"/>
</dbReference>
<keyword evidence="24" id="KW-1185">Reference proteome</keyword>
<keyword evidence="14" id="KW-0229">DNA integration</keyword>
<dbReference type="GO" id="GO:0046872">
    <property type="term" value="F:metal ion binding"/>
    <property type="evidence" value="ECO:0007669"/>
    <property type="project" value="UniProtKB-KW"/>
</dbReference>
<evidence type="ECO:0000256" key="11">
    <source>
        <dbReference type="ARBA" id="ARBA00022840"/>
    </source>
</evidence>
<feature type="region of interest" description="Disordered" evidence="21">
    <location>
        <begin position="782"/>
        <end position="812"/>
    </location>
</feature>
<accession>A0A4S4L025</accession>
<keyword evidence="17" id="KW-0917">Virion maturation</keyword>
<comment type="catalytic activity">
    <reaction evidence="20">
        <text>DNA(n) + a 2'-deoxyribonucleoside 5'-triphosphate = DNA(n+1) + diphosphate</text>
        <dbReference type="Rhea" id="RHEA:22508"/>
        <dbReference type="Rhea" id="RHEA-COMP:17339"/>
        <dbReference type="Rhea" id="RHEA-COMP:17340"/>
        <dbReference type="ChEBI" id="CHEBI:33019"/>
        <dbReference type="ChEBI" id="CHEBI:61560"/>
        <dbReference type="ChEBI" id="CHEBI:173112"/>
        <dbReference type="EC" id="2.7.7.7"/>
    </reaction>
</comment>
<evidence type="ECO:0000256" key="5">
    <source>
        <dbReference type="ARBA" id="ARBA00022695"/>
    </source>
</evidence>
<keyword evidence="5" id="KW-0548">Nucleotidyltransferase</keyword>
<dbReference type="Proteomes" id="UP000310158">
    <property type="component" value="Unassembled WGS sequence"/>
</dbReference>
<dbReference type="Gene3D" id="3.30.420.10">
    <property type="entry name" value="Ribonuclease H-like superfamily/Ribonuclease H"/>
    <property type="match status" value="1"/>
</dbReference>
<evidence type="ECO:0000256" key="19">
    <source>
        <dbReference type="ARBA" id="ARBA00048173"/>
    </source>
</evidence>
<dbReference type="InterPro" id="IPR036397">
    <property type="entry name" value="RNaseH_sf"/>
</dbReference>
<dbReference type="InterPro" id="IPR054722">
    <property type="entry name" value="PolX-like_BBD"/>
</dbReference>
<evidence type="ECO:0000256" key="7">
    <source>
        <dbReference type="ARBA" id="ARBA00022723"/>
    </source>
</evidence>
<evidence type="ECO:0000256" key="15">
    <source>
        <dbReference type="ARBA" id="ARBA00022918"/>
    </source>
</evidence>